<dbReference type="InterPro" id="IPR015422">
    <property type="entry name" value="PyrdxlP-dep_Trfase_small"/>
</dbReference>
<evidence type="ECO:0000256" key="3">
    <source>
        <dbReference type="ARBA" id="ARBA00004953"/>
    </source>
</evidence>
<dbReference type="STRING" id="698762.SAMN00808754_1829"/>
<evidence type="ECO:0000256" key="4">
    <source>
        <dbReference type="ARBA" id="ARBA00012285"/>
    </source>
</evidence>
<organism evidence="11 12">
    <name type="scientific">Thermanaeromonas toyohensis ToBE</name>
    <dbReference type="NCBI Taxonomy" id="698762"/>
    <lineage>
        <taxon>Bacteria</taxon>
        <taxon>Bacillati</taxon>
        <taxon>Bacillota</taxon>
        <taxon>Clostridia</taxon>
        <taxon>Neomoorellales</taxon>
        <taxon>Neomoorellaceae</taxon>
        <taxon>Thermanaeromonas</taxon>
    </lineage>
</organism>
<reference evidence="11 12" key="1">
    <citation type="submission" date="2017-04" db="EMBL/GenBank/DDBJ databases">
        <authorList>
            <person name="Afonso C.L."/>
            <person name="Miller P.J."/>
            <person name="Scott M.A."/>
            <person name="Spackman E."/>
            <person name="Goraichik I."/>
            <person name="Dimitrov K.M."/>
            <person name="Suarez D.L."/>
            <person name="Swayne D.E."/>
        </authorList>
    </citation>
    <scope>NUCLEOTIDE SEQUENCE [LARGE SCALE GENOMIC DNA]</scope>
    <source>
        <strain evidence="11 12">ToBE</strain>
    </source>
</reference>
<dbReference type="Proteomes" id="UP000192569">
    <property type="component" value="Chromosome I"/>
</dbReference>
<evidence type="ECO:0000259" key="10">
    <source>
        <dbReference type="Pfam" id="PF00155"/>
    </source>
</evidence>
<dbReference type="GO" id="GO:0048472">
    <property type="term" value="F:threonine-phosphate decarboxylase activity"/>
    <property type="evidence" value="ECO:0007669"/>
    <property type="project" value="UniProtKB-EC"/>
</dbReference>
<dbReference type="InterPro" id="IPR005860">
    <property type="entry name" value="CobD"/>
</dbReference>
<comment type="function">
    <text evidence="2">Decarboxylates L-threonine-O-3-phosphate to yield (R)-1-amino-2-propanol O-2-phosphate, the precursor for the linkage between the nucleotide loop and the corrin ring in cobalamin.</text>
</comment>
<dbReference type="GO" id="GO:0009236">
    <property type="term" value="P:cobalamin biosynthetic process"/>
    <property type="evidence" value="ECO:0007669"/>
    <property type="project" value="UniProtKB-UniPathway"/>
</dbReference>
<evidence type="ECO:0000313" key="12">
    <source>
        <dbReference type="Proteomes" id="UP000192569"/>
    </source>
</evidence>
<evidence type="ECO:0000313" key="11">
    <source>
        <dbReference type="EMBL" id="SMB97357.1"/>
    </source>
</evidence>
<evidence type="ECO:0000256" key="5">
    <source>
        <dbReference type="ARBA" id="ARBA00022573"/>
    </source>
</evidence>
<dbReference type="InterPro" id="IPR004838">
    <property type="entry name" value="NHTrfase_class1_PyrdxlP-BS"/>
</dbReference>
<dbReference type="InterPro" id="IPR015424">
    <property type="entry name" value="PyrdxlP-dep_Trfase"/>
</dbReference>
<accession>A0A1W1VVF2</accession>
<sequence length="385" mass="43258">MGNGTFSSLHGGNWQEVRQKYGWEPGELLDFSANINPLGPPACVLEALIKNLQAVKRYPDPTNLELKSSLAAYLGVQPDSLLVGNGATEIIYFLCFLLRPRTVLVAQPTFSEYARAAEAAGARVIFCPLLPTQGFKLDVEGYCCLLDQSDMAFLCNPNNPTGNLLPYDTVYRIWQESRRRGIWLIVDESFLDFVEDWPELSLVQVAAREEKLVVLRSLTKFFALPGLRLGVGIAAPGIIKYLEERSDPWRVNILAQLAGAVAVKDKEYQIRTWEWLKVEKAYLFEGLASLPGLRPYRSETNFILVDISLSGWKSGELTNALAQHKVLVRDCSNFPVLKGRYIRVAVKERESNTILLRLLRTFLQGKGYEREHAHLSHSARGDSVE</sequence>
<dbReference type="SUPFAM" id="SSF53383">
    <property type="entry name" value="PLP-dependent transferases"/>
    <property type="match status" value="1"/>
</dbReference>
<name>A0A1W1VVF2_9FIRM</name>
<dbReference type="PANTHER" id="PTHR42885:SF1">
    <property type="entry name" value="THREONINE-PHOSPHATE DECARBOXYLASE"/>
    <property type="match status" value="1"/>
</dbReference>
<comment type="catalytic activity">
    <reaction evidence="9">
        <text>O-phospho-L-threonine + H(+) = (R)-1-aminopropan-2-yl phosphate + CO2</text>
        <dbReference type="Rhea" id="RHEA:11492"/>
        <dbReference type="ChEBI" id="CHEBI:15378"/>
        <dbReference type="ChEBI" id="CHEBI:16526"/>
        <dbReference type="ChEBI" id="CHEBI:58563"/>
        <dbReference type="ChEBI" id="CHEBI:58675"/>
        <dbReference type="EC" id="4.1.1.81"/>
    </reaction>
</comment>
<dbReference type="GO" id="GO:0030170">
    <property type="term" value="F:pyridoxal phosphate binding"/>
    <property type="evidence" value="ECO:0007669"/>
    <property type="project" value="InterPro"/>
</dbReference>
<dbReference type="UniPathway" id="UPA00148"/>
<dbReference type="CDD" id="cd00609">
    <property type="entry name" value="AAT_like"/>
    <property type="match status" value="1"/>
</dbReference>
<keyword evidence="5" id="KW-0169">Cobalamin biosynthesis</keyword>
<keyword evidence="6" id="KW-0663">Pyridoxal phosphate</keyword>
<dbReference type="RefSeq" id="WP_084665423.1">
    <property type="nucleotide sequence ID" value="NZ_LT838272.1"/>
</dbReference>
<evidence type="ECO:0000256" key="6">
    <source>
        <dbReference type="ARBA" id="ARBA00022898"/>
    </source>
</evidence>
<dbReference type="OrthoDB" id="9813612at2"/>
<keyword evidence="7" id="KW-0456">Lyase</keyword>
<evidence type="ECO:0000256" key="8">
    <source>
        <dbReference type="ARBA" id="ARBA00029996"/>
    </source>
</evidence>
<dbReference type="PANTHER" id="PTHR42885">
    <property type="entry name" value="HISTIDINOL-PHOSPHATE AMINOTRANSFERASE-RELATED"/>
    <property type="match status" value="1"/>
</dbReference>
<dbReference type="EC" id="4.1.1.81" evidence="4"/>
<dbReference type="Pfam" id="PF00155">
    <property type="entry name" value="Aminotran_1_2"/>
    <property type="match status" value="1"/>
</dbReference>
<dbReference type="AlphaFoldDB" id="A0A1W1VVF2"/>
<keyword evidence="12" id="KW-1185">Reference proteome</keyword>
<dbReference type="InterPro" id="IPR004839">
    <property type="entry name" value="Aminotransferase_I/II_large"/>
</dbReference>
<comment type="pathway">
    <text evidence="3">Cofactor biosynthesis; adenosylcobalamin biosynthesis.</text>
</comment>
<feature type="domain" description="Aminotransferase class I/classII large" evidence="10">
    <location>
        <begin position="28"/>
        <end position="355"/>
    </location>
</feature>
<dbReference type="Gene3D" id="3.40.640.10">
    <property type="entry name" value="Type I PLP-dependent aspartate aminotransferase-like (Major domain)"/>
    <property type="match status" value="1"/>
</dbReference>
<evidence type="ECO:0000256" key="1">
    <source>
        <dbReference type="ARBA" id="ARBA00001933"/>
    </source>
</evidence>
<dbReference type="EMBL" id="LT838272">
    <property type="protein sequence ID" value="SMB97357.1"/>
    <property type="molecule type" value="Genomic_DNA"/>
</dbReference>
<gene>
    <name evidence="11" type="ORF">SAMN00808754_1829</name>
</gene>
<protein>
    <recommendedName>
        <fullName evidence="4">threonine-phosphate decarboxylase</fullName>
        <ecNumber evidence="4">4.1.1.81</ecNumber>
    </recommendedName>
    <alternativeName>
        <fullName evidence="8">L-threonine-O-3-phosphate decarboxylase</fullName>
    </alternativeName>
</protein>
<evidence type="ECO:0000256" key="7">
    <source>
        <dbReference type="ARBA" id="ARBA00023239"/>
    </source>
</evidence>
<dbReference type="InterPro" id="IPR015421">
    <property type="entry name" value="PyrdxlP-dep_Trfase_major"/>
</dbReference>
<comment type="cofactor">
    <cofactor evidence="1">
        <name>pyridoxal 5'-phosphate</name>
        <dbReference type="ChEBI" id="CHEBI:597326"/>
    </cofactor>
</comment>
<dbReference type="Gene3D" id="3.90.1150.10">
    <property type="entry name" value="Aspartate Aminotransferase, domain 1"/>
    <property type="match status" value="1"/>
</dbReference>
<dbReference type="NCBIfam" id="TIGR01140">
    <property type="entry name" value="L_thr_O3P_dcar"/>
    <property type="match status" value="1"/>
</dbReference>
<dbReference type="PROSITE" id="PS00105">
    <property type="entry name" value="AA_TRANSFER_CLASS_1"/>
    <property type="match status" value="1"/>
</dbReference>
<proteinExistence type="predicted"/>
<evidence type="ECO:0000256" key="2">
    <source>
        <dbReference type="ARBA" id="ARBA00003444"/>
    </source>
</evidence>
<evidence type="ECO:0000256" key="9">
    <source>
        <dbReference type="ARBA" id="ARBA00048531"/>
    </source>
</evidence>